<comment type="pathway">
    <text evidence="1 6">Pyrimidine metabolism; UMP biosynthesis via salvage pathway; UMP from uridine: step 1/1.</text>
</comment>
<sequence>MAVRPKPLIVGLSGGTASGKTTVSKAIISQLESASGVCELISLDMFYRPLSAAQQEQAKADAYNFDHPNAIDFDLLKKTLQSIVDGEPVDIPLYDFGEHNRVGVEKRIERADVIVLEGIFALYDEGIRDLMDLKVFVDSDSDTRLARRVRRDMAQRDRTLASVLDQYEKYVKPAFDVYIAPTKRYANIILPQGTYNEVGIELIALHIRMKLEAMLKESGEK</sequence>
<gene>
    <name evidence="8" type="ORF">AMSG_09348</name>
</gene>
<dbReference type="eggNOG" id="KOG4203">
    <property type="taxonomic scope" value="Eukaryota"/>
</dbReference>
<evidence type="ECO:0000313" key="9">
    <source>
        <dbReference type="Proteomes" id="UP000054408"/>
    </source>
</evidence>
<evidence type="ECO:0000313" key="8">
    <source>
        <dbReference type="EMBL" id="KNC53054.1"/>
    </source>
</evidence>
<keyword evidence="4 6" id="KW-0547">Nucleotide-binding</keyword>
<keyword evidence="9" id="KW-1185">Reference proteome</keyword>
<dbReference type="EC" id="2.7.1.48" evidence="6"/>
<accession>A0A0L0DL29</accession>
<dbReference type="Pfam" id="PF00485">
    <property type="entry name" value="PRK"/>
    <property type="match status" value="1"/>
</dbReference>
<dbReference type="Proteomes" id="UP000054408">
    <property type="component" value="Unassembled WGS sequence"/>
</dbReference>
<dbReference type="STRING" id="461836.A0A0L0DL29"/>
<proteinExistence type="inferred from homology"/>
<evidence type="ECO:0000259" key="7">
    <source>
        <dbReference type="Pfam" id="PF00485"/>
    </source>
</evidence>
<dbReference type="FunFam" id="3.40.50.300:FF:000339">
    <property type="entry name" value="Uridine kinase"/>
    <property type="match status" value="1"/>
</dbReference>
<dbReference type="CDD" id="cd02023">
    <property type="entry name" value="UMPK"/>
    <property type="match status" value="1"/>
</dbReference>
<dbReference type="SUPFAM" id="SSF52540">
    <property type="entry name" value="P-loop containing nucleoside triphosphate hydrolases"/>
    <property type="match status" value="1"/>
</dbReference>
<evidence type="ECO:0000256" key="4">
    <source>
        <dbReference type="ARBA" id="ARBA00022741"/>
    </source>
</evidence>
<dbReference type="AlphaFoldDB" id="A0A0L0DL29"/>
<feature type="domain" description="Phosphoribulokinase/uridine kinase" evidence="7">
    <location>
        <begin position="9"/>
        <end position="198"/>
    </location>
</feature>
<dbReference type="InterPro" id="IPR006083">
    <property type="entry name" value="PRK/URK"/>
</dbReference>
<keyword evidence="3 6" id="KW-0808">Transferase</keyword>
<dbReference type="PRINTS" id="PR00988">
    <property type="entry name" value="URIDINKINASE"/>
</dbReference>
<dbReference type="OMA" id="TVKPMHE"/>
<dbReference type="GO" id="GO:0043771">
    <property type="term" value="F:cytidine kinase activity"/>
    <property type="evidence" value="ECO:0007669"/>
    <property type="project" value="RHEA"/>
</dbReference>
<organism evidence="8 9">
    <name type="scientific">Thecamonas trahens ATCC 50062</name>
    <dbReference type="NCBI Taxonomy" id="461836"/>
    <lineage>
        <taxon>Eukaryota</taxon>
        <taxon>Apusozoa</taxon>
        <taxon>Apusomonadida</taxon>
        <taxon>Apusomonadidae</taxon>
        <taxon>Thecamonas</taxon>
    </lineage>
</organism>
<dbReference type="UniPathway" id="UPA00579">
    <property type="reaction ID" value="UER00640"/>
</dbReference>
<comment type="similarity">
    <text evidence="6">Belongs to the uridine kinase family.</text>
</comment>
<dbReference type="GO" id="GO:0044211">
    <property type="term" value="P:CTP salvage"/>
    <property type="evidence" value="ECO:0007669"/>
    <property type="project" value="UniProtKB-UniPathway"/>
</dbReference>
<evidence type="ECO:0000256" key="6">
    <source>
        <dbReference type="RuleBase" id="RU003825"/>
    </source>
</evidence>
<comment type="pathway">
    <text evidence="2 6">Pyrimidine metabolism; CTP biosynthesis via salvage pathway; CTP from cytidine: step 1/3.</text>
</comment>
<dbReference type="GO" id="GO:0004849">
    <property type="term" value="F:uridine kinase activity"/>
    <property type="evidence" value="ECO:0007669"/>
    <property type="project" value="UniProtKB-EC"/>
</dbReference>
<reference evidence="8 9" key="1">
    <citation type="submission" date="2010-05" db="EMBL/GenBank/DDBJ databases">
        <title>The Genome Sequence of Thecamonas trahens ATCC 50062.</title>
        <authorList>
            <consortium name="The Broad Institute Genome Sequencing Platform"/>
            <person name="Russ C."/>
            <person name="Cuomo C."/>
            <person name="Shea T."/>
            <person name="Young S.K."/>
            <person name="Zeng Q."/>
            <person name="Koehrsen M."/>
            <person name="Haas B."/>
            <person name="Borodovsky M."/>
            <person name="Guigo R."/>
            <person name="Alvarado L."/>
            <person name="Berlin A."/>
            <person name="Bochicchio J."/>
            <person name="Borenstein D."/>
            <person name="Chapman S."/>
            <person name="Chen Z."/>
            <person name="Freedman E."/>
            <person name="Gellesch M."/>
            <person name="Goldberg J."/>
            <person name="Griggs A."/>
            <person name="Gujja S."/>
            <person name="Heilman E."/>
            <person name="Heiman D."/>
            <person name="Hepburn T."/>
            <person name="Howarth C."/>
            <person name="Jen D."/>
            <person name="Larson L."/>
            <person name="Mehta T."/>
            <person name="Park D."/>
            <person name="Pearson M."/>
            <person name="Roberts A."/>
            <person name="Saif S."/>
            <person name="Shenoy N."/>
            <person name="Sisk P."/>
            <person name="Stolte C."/>
            <person name="Sykes S."/>
            <person name="Thomson T."/>
            <person name="Walk T."/>
            <person name="White J."/>
            <person name="Yandava C."/>
            <person name="Burger G."/>
            <person name="Gray M.W."/>
            <person name="Holland P.W.H."/>
            <person name="King N."/>
            <person name="Lang F.B.F."/>
            <person name="Roger A.J."/>
            <person name="Ruiz-Trillo I."/>
            <person name="Lander E."/>
            <person name="Nusbaum C."/>
        </authorList>
    </citation>
    <scope>NUCLEOTIDE SEQUENCE [LARGE SCALE GENOMIC DNA]</scope>
    <source>
        <strain evidence="8 9">ATCC 50062</strain>
    </source>
</reference>
<dbReference type="RefSeq" id="XP_013754730.1">
    <property type="nucleotide sequence ID" value="XM_013899276.1"/>
</dbReference>
<evidence type="ECO:0000256" key="5">
    <source>
        <dbReference type="ARBA" id="ARBA00022777"/>
    </source>
</evidence>
<comment type="catalytic activity">
    <reaction evidence="6">
        <text>uridine + ATP = UMP + ADP + H(+)</text>
        <dbReference type="Rhea" id="RHEA:16825"/>
        <dbReference type="ChEBI" id="CHEBI:15378"/>
        <dbReference type="ChEBI" id="CHEBI:16704"/>
        <dbReference type="ChEBI" id="CHEBI:30616"/>
        <dbReference type="ChEBI" id="CHEBI:57865"/>
        <dbReference type="ChEBI" id="CHEBI:456216"/>
        <dbReference type="EC" id="2.7.1.48"/>
    </reaction>
</comment>
<dbReference type="GO" id="GO:0005524">
    <property type="term" value="F:ATP binding"/>
    <property type="evidence" value="ECO:0007669"/>
    <property type="project" value="UniProtKB-KW"/>
</dbReference>
<dbReference type="UniPathway" id="UPA00574">
    <property type="reaction ID" value="UER00637"/>
</dbReference>
<dbReference type="EMBL" id="GL349478">
    <property type="protein sequence ID" value="KNC53054.1"/>
    <property type="molecule type" value="Genomic_DNA"/>
</dbReference>
<dbReference type="GeneID" id="25567831"/>
<dbReference type="OrthoDB" id="10257085at2759"/>
<keyword evidence="5 6" id="KW-0418">Kinase</keyword>
<keyword evidence="6" id="KW-0067">ATP-binding</keyword>
<dbReference type="Gene3D" id="3.40.50.300">
    <property type="entry name" value="P-loop containing nucleotide triphosphate hydrolases"/>
    <property type="match status" value="1"/>
</dbReference>
<evidence type="ECO:0000256" key="1">
    <source>
        <dbReference type="ARBA" id="ARBA00004690"/>
    </source>
</evidence>
<evidence type="ECO:0000256" key="3">
    <source>
        <dbReference type="ARBA" id="ARBA00022679"/>
    </source>
</evidence>
<dbReference type="InterPro" id="IPR000764">
    <property type="entry name" value="Uridine_kinase-like"/>
</dbReference>
<dbReference type="InterPro" id="IPR027417">
    <property type="entry name" value="P-loop_NTPase"/>
</dbReference>
<name>A0A0L0DL29_THETB</name>
<evidence type="ECO:0000256" key="2">
    <source>
        <dbReference type="ARBA" id="ARBA00004784"/>
    </source>
</evidence>
<dbReference type="GO" id="GO:0044206">
    <property type="term" value="P:UMP salvage"/>
    <property type="evidence" value="ECO:0007669"/>
    <property type="project" value="UniProtKB-UniPathway"/>
</dbReference>
<dbReference type="NCBIfam" id="TIGR00235">
    <property type="entry name" value="udk"/>
    <property type="match status" value="1"/>
</dbReference>
<protein>
    <recommendedName>
        <fullName evidence="6">Uridine kinase</fullName>
        <ecNumber evidence="6">2.7.1.48</ecNumber>
    </recommendedName>
</protein>
<dbReference type="NCBIfam" id="NF004018">
    <property type="entry name" value="PRK05480.1"/>
    <property type="match status" value="1"/>
</dbReference>
<dbReference type="PANTHER" id="PTHR10285">
    <property type="entry name" value="URIDINE KINASE"/>
    <property type="match status" value="1"/>
</dbReference>
<comment type="catalytic activity">
    <reaction evidence="6">
        <text>cytidine + ATP = CMP + ADP + H(+)</text>
        <dbReference type="Rhea" id="RHEA:24674"/>
        <dbReference type="ChEBI" id="CHEBI:15378"/>
        <dbReference type="ChEBI" id="CHEBI:17562"/>
        <dbReference type="ChEBI" id="CHEBI:30616"/>
        <dbReference type="ChEBI" id="CHEBI:60377"/>
        <dbReference type="ChEBI" id="CHEBI:456216"/>
        <dbReference type="EC" id="2.7.1.48"/>
    </reaction>
</comment>